<evidence type="ECO:0000313" key="1">
    <source>
        <dbReference type="EMBL" id="CAG8977304.1"/>
    </source>
</evidence>
<gene>
    <name evidence="1" type="ORF">HYALB_00012589</name>
</gene>
<dbReference type="EMBL" id="CAJVRM010000212">
    <property type="protein sequence ID" value="CAG8977304.1"/>
    <property type="molecule type" value="Genomic_DNA"/>
</dbReference>
<dbReference type="AlphaFoldDB" id="A0A9N9LRW3"/>
<organism evidence="1 2">
    <name type="scientific">Hymenoscyphus albidus</name>
    <dbReference type="NCBI Taxonomy" id="595503"/>
    <lineage>
        <taxon>Eukaryota</taxon>
        <taxon>Fungi</taxon>
        <taxon>Dikarya</taxon>
        <taxon>Ascomycota</taxon>
        <taxon>Pezizomycotina</taxon>
        <taxon>Leotiomycetes</taxon>
        <taxon>Helotiales</taxon>
        <taxon>Helotiaceae</taxon>
        <taxon>Hymenoscyphus</taxon>
    </lineage>
</organism>
<comment type="caution">
    <text evidence="1">The sequence shown here is derived from an EMBL/GenBank/DDBJ whole genome shotgun (WGS) entry which is preliminary data.</text>
</comment>
<proteinExistence type="predicted"/>
<sequence>MSVDVFSRLADIRTGAVGAEEELHIITNMDGGRIGPGGEAEIAAFSFQELVPTITLFSPFRDLDDIFRKGPGHNEVGQLVYLRLSRQAQLLHELIHFVTNKIHYPPIVPKYKDSAAVDVKLADACGWGEKKWIFNKADLVFESKEELERAVAYGEFKTLLLAQLKKGPRYAVHNADSYAMFAIVYEALLVNWNLNGAIMPQRGEPVFWLKTAVRRDPFAQLPPIFDIPGEWRYKYFWGRTGRNVGIVSDDDD</sequence>
<protein>
    <submittedName>
        <fullName evidence="1">Uncharacterized protein</fullName>
    </submittedName>
</protein>
<dbReference type="OrthoDB" id="10344576at2759"/>
<dbReference type="GO" id="GO:0008237">
    <property type="term" value="F:metallopeptidase activity"/>
    <property type="evidence" value="ECO:0007669"/>
    <property type="project" value="InterPro"/>
</dbReference>
<dbReference type="Gene3D" id="3.40.390.10">
    <property type="entry name" value="Collagenase (Catalytic Domain)"/>
    <property type="match status" value="1"/>
</dbReference>
<name>A0A9N9LRW3_9HELO</name>
<keyword evidence="2" id="KW-1185">Reference proteome</keyword>
<accession>A0A9N9LRW3</accession>
<reference evidence="1" key="1">
    <citation type="submission" date="2021-07" db="EMBL/GenBank/DDBJ databases">
        <authorList>
            <person name="Durling M."/>
        </authorList>
    </citation>
    <scope>NUCLEOTIDE SEQUENCE</scope>
</reference>
<dbReference type="Proteomes" id="UP000701801">
    <property type="component" value="Unassembled WGS sequence"/>
</dbReference>
<evidence type="ECO:0000313" key="2">
    <source>
        <dbReference type="Proteomes" id="UP000701801"/>
    </source>
</evidence>
<dbReference type="InterPro" id="IPR024079">
    <property type="entry name" value="MetalloPept_cat_dom_sf"/>
</dbReference>